<dbReference type="Proteomes" id="UP001143910">
    <property type="component" value="Unassembled WGS sequence"/>
</dbReference>
<reference evidence="1" key="1">
    <citation type="submission" date="2022-08" db="EMBL/GenBank/DDBJ databases">
        <title>Genome Sequence of Lecanicillium fungicola.</title>
        <authorList>
            <person name="Buettner E."/>
        </authorList>
    </citation>
    <scope>NUCLEOTIDE SEQUENCE</scope>
    <source>
        <strain evidence="1">Babe33</strain>
    </source>
</reference>
<protein>
    <submittedName>
        <fullName evidence="1">Uncharacterized protein</fullName>
    </submittedName>
</protein>
<proteinExistence type="predicted"/>
<comment type="caution">
    <text evidence="1">The sequence shown here is derived from an EMBL/GenBank/DDBJ whole genome shotgun (WGS) entry which is preliminary data.</text>
</comment>
<evidence type="ECO:0000313" key="1">
    <source>
        <dbReference type="EMBL" id="KAJ2971532.1"/>
    </source>
</evidence>
<organism evidence="1 2">
    <name type="scientific">Zarea fungicola</name>
    <dbReference type="NCBI Taxonomy" id="93591"/>
    <lineage>
        <taxon>Eukaryota</taxon>
        <taxon>Fungi</taxon>
        <taxon>Dikarya</taxon>
        <taxon>Ascomycota</taxon>
        <taxon>Pezizomycotina</taxon>
        <taxon>Sordariomycetes</taxon>
        <taxon>Hypocreomycetidae</taxon>
        <taxon>Hypocreales</taxon>
        <taxon>Cordycipitaceae</taxon>
        <taxon>Zarea</taxon>
    </lineage>
</organism>
<sequence length="225" mass="25214">MNPEYRELLSVVDYVGRRFGEDSADDFAGKIVDMEGLLLQESGVTRSKPFAEGCNPCDSDGDSNDASSQRWWKALMPTAYDEEGISSSSLSENHNEEEPPPQNPSPAGTHAENEGLLKPAAAVSRYLRGRNGTRRPPSIDMFQFSVFYRCGFAFWSEERLRSRGFLPTAIVTETDDSLSSSSQQTLQLQREEEARVEAAWMSLLTPEEIAWDASKREEARMMNIT</sequence>
<evidence type="ECO:0000313" key="2">
    <source>
        <dbReference type="Proteomes" id="UP001143910"/>
    </source>
</evidence>
<keyword evidence="2" id="KW-1185">Reference proteome</keyword>
<dbReference type="EMBL" id="JANJQO010001324">
    <property type="protein sequence ID" value="KAJ2971532.1"/>
    <property type="molecule type" value="Genomic_DNA"/>
</dbReference>
<accession>A0ACC1MX11</accession>
<name>A0ACC1MX11_9HYPO</name>
<gene>
    <name evidence="1" type="ORF">NQ176_g7640</name>
</gene>